<dbReference type="PROSITE" id="PS50943">
    <property type="entry name" value="HTH_CROC1"/>
    <property type="match status" value="1"/>
</dbReference>
<keyword evidence="3" id="KW-1185">Reference proteome</keyword>
<name>A0A5P2BDP7_STRVZ</name>
<evidence type="ECO:0000313" key="3">
    <source>
        <dbReference type="Proteomes" id="UP000323046"/>
    </source>
</evidence>
<dbReference type="Proteomes" id="UP000323046">
    <property type="component" value="Chromosome"/>
</dbReference>
<dbReference type="OrthoDB" id="5177600at2"/>
<reference evidence="2 3" key="1">
    <citation type="submission" date="2018-05" db="EMBL/GenBank/DDBJ databases">
        <title>Streptomyces venezuelae.</title>
        <authorList>
            <person name="Kim W."/>
            <person name="Lee N."/>
            <person name="Cho B.-K."/>
        </authorList>
    </citation>
    <scope>NUCLEOTIDE SEQUENCE [LARGE SCALE GENOMIC DNA]</scope>
    <source>
        <strain evidence="2 3">ATCC 14583</strain>
    </source>
</reference>
<dbReference type="EMBL" id="CP029193">
    <property type="protein sequence ID" value="QES28426.1"/>
    <property type="molecule type" value="Genomic_DNA"/>
</dbReference>
<protein>
    <submittedName>
        <fullName evidence="2">Transcriptional regulator</fullName>
    </submittedName>
</protein>
<dbReference type="Gene3D" id="1.10.260.40">
    <property type="entry name" value="lambda repressor-like DNA-binding domains"/>
    <property type="match status" value="1"/>
</dbReference>
<accession>A0A5P2BDP7</accession>
<evidence type="ECO:0000313" key="2">
    <source>
        <dbReference type="EMBL" id="QES28426.1"/>
    </source>
</evidence>
<dbReference type="SMART" id="SM00530">
    <property type="entry name" value="HTH_XRE"/>
    <property type="match status" value="1"/>
</dbReference>
<gene>
    <name evidence="2" type="ORF">DEJ47_20070</name>
</gene>
<dbReference type="InterPro" id="IPR010982">
    <property type="entry name" value="Lambda_DNA-bd_dom_sf"/>
</dbReference>
<feature type="domain" description="HTH cro/C1-type" evidence="1">
    <location>
        <begin position="21"/>
        <end position="61"/>
    </location>
</feature>
<proteinExistence type="predicted"/>
<dbReference type="InterPro" id="IPR043917">
    <property type="entry name" value="DUF5753"/>
</dbReference>
<dbReference type="CDD" id="cd00093">
    <property type="entry name" value="HTH_XRE"/>
    <property type="match status" value="1"/>
</dbReference>
<dbReference type="GO" id="GO:0003677">
    <property type="term" value="F:DNA binding"/>
    <property type="evidence" value="ECO:0007669"/>
    <property type="project" value="InterPro"/>
</dbReference>
<organism evidence="2 3">
    <name type="scientific">Streptomyces venezuelae</name>
    <dbReference type="NCBI Taxonomy" id="54571"/>
    <lineage>
        <taxon>Bacteria</taxon>
        <taxon>Bacillati</taxon>
        <taxon>Actinomycetota</taxon>
        <taxon>Actinomycetes</taxon>
        <taxon>Kitasatosporales</taxon>
        <taxon>Streptomycetaceae</taxon>
        <taxon>Streptomyces</taxon>
    </lineage>
</organism>
<dbReference type="AlphaFoldDB" id="A0A5P2BDP7"/>
<dbReference type="InterPro" id="IPR001387">
    <property type="entry name" value="Cro/C1-type_HTH"/>
</dbReference>
<dbReference type="Pfam" id="PF19054">
    <property type="entry name" value="DUF5753"/>
    <property type="match status" value="1"/>
</dbReference>
<sequence length="269" mass="30120">MEVVAVSVQYNPTWRYSGNQLKRWRMKANVTREELAAASNYSPDTIKAMEQGVRMPTARVLDVADGMCGAAGLLSAAKDYVKAEKFPPRAQDFMEYEQQAISLWWYEVALVPGLLQTETYARDLIGNRCPPLDEETVDERVAARVERQALLVRTPPVACSFVLYEAVLRGPHVGKEQLLHLLEVGRRGNVRVQVLPFDRAIPSALLGAMVLLETSERERYAFSEGQLASQLTSEPEVVGVYTERISMLRAEALSAAESVRFIERMVGEQ</sequence>
<dbReference type="Pfam" id="PF13560">
    <property type="entry name" value="HTH_31"/>
    <property type="match status" value="1"/>
</dbReference>
<dbReference type="SUPFAM" id="SSF47413">
    <property type="entry name" value="lambda repressor-like DNA-binding domains"/>
    <property type="match status" value="1"/>
</dbReference>
<evidence type="ECO:0000259" key="1">
    <source>
        <dbReference type="PROSITE" id="PS50943"/>
    </source>
</evidence>